<feature type="compositionally biased region" description="Low complexity" evidence="5">
    <location>
        <begin position="55"/>
        <end position="76"/>
    </location>
</feature>
<feature type="region of interest" description="Disordered" evidence="5">
    <location>
        <begin position="1168"/>
        <end position="1196"/>
    </location>
</feature>
<feature type="compositionally biased region" description="Polar residues" evidence="5">
    <location>
        <begin position="23"/>
        <end position="38"/>
    </location>
</feature>
<evidence type="ECO:0000256" key="2">
    <source>
        <dbReference type="ARBA" id="ARBA00022553"/>
    </source>
</evidence>
<feature type="compositionally biased region" description="Basic and acidic residues" evidence="5">
    <location>
        <begin position="448"/>
        <end position="459"/>
    </location>
</feature>
<keyword evidence="3" id="KW-0156">Chromatin regulator</keyword>
<dbReference type="SUPFAM" id="SSF46774">
    <property type="entry name" value="ARID-like"/>
    <property type="match status" value="1"/>
</dbReference>
<feature type="compositionally biased region" description="Polar residues" evidence="5">
    <location>
        <begin position="207"/>
        <end position="226"/>
    </location>
</feature>
<comment type="subcellular location">
    <subcellularLocation>
        <location evidence="1">Nucleus</location>
    </subcellularLocation>
</comment>
<feature type="region of interest" description="Disordered" evidence="5">
    <location>
        <begin position="448"/>
        <end position="550"/>
    </location>
</feature>
<dbReference type="Pfam" id="PF01388">
    <property type="entry name" value="ARID"/>
    <property type="match status" value="1"/>
</dbReference>
<evidence type="ECO:0000313" key="7">
    <source>
        <dbReference type="Proteomes" id="UP000515152"/>
    </source>
</evidence>
<feature type="domain" description="ARID" evidence="6">
    <location>
        <begin position="351"/>
        <end position="442"/>
    </location>
</feature>
<dbReference type="Gene3D" id="1.10.150.60">
    <property type="entry name" value="ARID DNA-binding domain"/>
    <property type="match status" value="1"/>
</dbReference>
<dbReference type="GO" id="GO:0006338">
    <property type="term" value="P:chromatin remodeling"/>
    <property type="evidence" value="ECO:0007669"/>
    <property type="project" value="InterPro"/>
</dbReference>
<feature type="region of interest" description="Disordered" evidence="5">
    <location>
        <begin position="739"/>
        <end position="767"/>
    </location>
</feature>
<dbReference type="PANTHER" id="PTHR12656">
    <property type="entry name" value="BRG-1 ASSOCIATED FACTOR 250 BAF250"/>
    <property type="match status" value="1"/>
</dbReference>
<dbReference type="Pfam" id="PF12031">
    <property type="entry name" value="BAF250_C"/>
    <property type="match status" value="1"/>
</dbReference>
<dbReference type="SMART" id="SM00501">
    <property type="entry name" value="BRIGHT"/>
    <property type="match status" value="1"/>
</dbReference>
<name>A0A6P8GBQ0_CLUHA</name>
<feature type="compositionally biased region" description="Basic and acidic residues" evidence="5">
    <location>
        <begin position="254"/>
        <end position="274"/>
    </location>
</feature>
<feature type="compositionally biased region" description="Polar residues" evidence="5">
    <location>
        <begin position="83"/>
        <end position="95"/>
    </location>
</feature>
<feature type="compositionally biased region" description="Low complexity" evidence="5">
    <location>
        <begin position="824"/>
        <end position="839"/>
    </location>
</feature>
<feature type="region of interest" description="Disordered" evidence="5">
    <location>
        <begin position="786"/>
        <end position="848"/>
    </location>
</feature>
<dbReference type="InterPro" id="IPR021906">
    <property type="entry name" value="BAF250/Osa"/>
</dbReference>
<organism evidence="7 8">
    <name type="scientific">Clupea harengus</name>
    <name type="common">Atlantic herring</name>
    <dbReference type="NCBI Taxonomy" id="7950"/>
    <lineage>
        <taxon>Eukaryota</taxon>
        <taxon>Metazoa</taxon>
        <taxon>Chordata</taxon>
        <taxon>Craniata</taxon>
        <taxon>Vertebrata</taxon>
        <taxon>Euteleostomi</taxon>
        <taxon>Actinopterygii</taxon>
        <taxon>Neopterygii</taxon>
        <taxon>Teleostei</taxon>
        <taxon>Clupei</taxon>
        <taxon>Clupeiformes</taxon>
        <taxon>Clupeoidei</taxon>
        <taxon>Clupeidae</taxon>
        <taxon>Clupea</taxon>
    </lineage>
</organism>
<dbReference type="RefSeq" id="XP_031436698.1">
    <property type="nucleotide sequence ID" value="XM_031580838.2"/>
</dbReference>
<feature type="compositionally biased region" description="Polar residues" evidence="5">
    <location>
        <begin position="102"/>
        <end position="115"/>
    </location>
</feature>
<dbReference type="GeneID" id="105895473"/>
<feature type="compositionally biased region" description="Acidic residues" evidence="5">
    <location>
        <begin position="1018"/>
        <end position="1039"/>
    </location>
</feature>
<dbReference type="GO" id="GO:0045893">
    <property type="term" value="P:positive regulation of DNA-templated transcription"/>
    <property type="evidence" value="ECO:0007669"/>
    <property type="project" value="TreeGrafter"/>
</dbReference>
<feature type="compositionally biased region" description="Basic and acidic residues" evidence="5">
    <location>
        <begin position="1065"/>
        <end position="1086"/>
    </location>
</feature>
<dbReference type="GO" id="GO:0031491">
    <property type="term" value="F:nucleosome binding"/>
    <property type="evidence" value="ECO:0007669"/>
    <property type="project" value="TreeGrafter"/>
</dbReference>
<feature type="region of interest" description="Disordered" evidence="5">
    <location>
        <begin position="1309"/>
        <end position="1328"/>
    </location>
</feature>
<dbReference type="GO" id="GO:0035060">
    <property type="term" value="C:brahma complex"/>
    <property type="evidence" value="ECO:0007669"/>
    <property type="project" value="InterPro"/>
</dbReference>
<dbReference type="SUPFAM" id="SSF48371">
    <property type="entry name" value="ARM repeat"/>
    <property type="match status" value="1"/>
</dbReference>
<feature type="compositionally biased region" description="Polar residues" evidence="5">
    <location>
        <begin position="863"/>
        <end position="874"/>
    </location>
</feature>
<dbReference type="GO" id="GO:0071565">
    <property type="term" value="C:nBAF complex"/>
    <property type="evidence" value="ECO:0007669"/>
    <property type="project" value="TreeGrafter"/>
</dbReference>
<dbReference type="InterPro" id="IPR011989">
    <property type="entry name" value="ARM-like"/>
</dbReference>
<protein>
    <submittedName>
        <fullName evidence="8">AT-rich interactive domain-containing protein 1B-like isoform X3</fullName>
    </submittedName>
</protein>
<proteinExistence type="predicted"/>
<dbReference type="GO" id="GO:0003677">
    <property type="term" value="F:DNA binding"/>
    <property type="evidence" value="ECO:0007669"/>
    <property type="project" value="InterPro"/>
</dbReference>
<evidence type="ECO:0000256" key="4">
    <source>
        <dbReference type="ARBA" id="ARBA00023242"/>
    </source>
</evidence>
<dbReference type="SMART" id="SM01014">
    <property type="entry name" value="ARID"/>
    <property type="match status" value="1"/>
</dbReference>
<feature type="region of interest" description="Disordered" evidence="5">
    <location>
        <begin position="595"/>
        <end position="655"/>
    </location>
</feature>
<dbReference type="GO" id="GO:0005654">
    <property type="term" value="C:nucleoplasm"/>
    <property type="evidence" value="ECO:0007669"/>
    <property type="project" value="TreeGrafter"/>
</dbReference>
<reference evidence="8" key="1">
    <citation type="submission" date="2025-08" db="UniProtKB">
        <authorList>
            <consortium name="RefSeq"/>
        </authorList>
    </citation>
    <scope>IDENTIFICATION</scope>
</reference>
<feature type="region of interest" description="Disordered" evidence="5">
    <location>
        <begin position="23"/>
        <end position="134"/>
    </location>
</feature>
<gene>
    <name evidence="8" type="primary">LOC105895473</name>
</gene>
<accession>A0A6P8GBQ0</accession>
<dbReference type="PROSITE" id="PS51011">
    <property type="entry name" value="ARID"/>
    <property type="match status" value="1"/>
</dbReference>
<dbReference type="GO" id="GO:0016514">
    <property type="term" value="C:SWI/SNF complex"/>
    <property type="evidence" value="ECO:0007669"/>
    <property type="project" value="InterPro"/>
</dbReference>
<feature type="compositionally biased region" description="Polar residues" evidence="5">
    <location>
        <begin position="641"/>
        <end position="652"/>
    </location>
</feature>
<feature type="region of interest" description="Disordered" evidence="5">
    <location>
        <begin position="855"/>
        <end position="874"/>
    </location>
</feature>
<dbReference type="InterPro" id="IPR033388">
    <property type="entry name" value="BAF250_C"/>
</dbReference>
<sequence length="1575" mass="169604">MSDVASHPTGNQSQERGFMSNMHRNQSVAQFGPQQSGAPMSPHRSPVGHMHPVAGSYQQGGSSNSGSYGHQSSQYGPPGNYSRPANYSGAPNASYSGPGPGMNNNSLGTNASSPMHGQGPGQPMAMGRSRPYSGNVTGMAPTSPGMPQPAGLGMGPPMGNVNRKAQEAATVAVMQAAASSAQGRQGNYSAMNQMSGMGAGAPYGQPHANTSGMMTSQGPAYTTPTSGAGGMGGDGVMGADPKQKGGDGVMGADPKQKGEGKEEPPTAEPLKPKDGFNSQCLSQPPTPSPLAPSPASLSSCHGDDSDSISSPVWPKTPSSPVRGPTPLPSEKSSPALMAGDKVSRLYELGGEPERRPWLDRYLSFMEERGTPVPNLPAIGKKTVDLYRLYAGVKEIGGLAMMNKNKKWKELSSTLTVGTSSTSASTLKKHYIQYLFAYECKAERGEDHPLDACPAGDRKQPRPQPPSPANSGSLQGPHTPQSTGSSSMTETPGDLKRPTPASTPQGHVPAAPGGRNNSISIQDPFSEANDPSLPKRTSIPPSGPYQPDPMMRMQFEANKDPFAGMRKVAGCGDPYMAGQMPSSAMQEMYVRSAPGPMSSLGMGPRSQYPYGPGYDRRSEHMMGMEGGMGPPGGQSSVGPPNNDGSIYSPNRYPSQRHDGYGQHYPGMPYGVHPSGMFPQQQGYKRTLDGMYGPPAKRHEGEMYGMPYGGQQADMYGQYGSGYPGPDRRSMQGQFPYPYGRDRMGPGQGPPQHSMPAQMMAAGPPSANSGEVPNMWPSRTDMPYPYPTRPGHSSQMPSYPGMGRGDDMDGMRSGPDGQWPGHRGQSPFMSSSSGSMASMSSRQPTSSYQTNSSMVNHVSRAPSPASYQRSLESHMSPSKAFMSPMKMPKPGMQMHSGGSQGHMPPNLRKDLNYPLGSIEGTQPIMKPRRKLTSKDTGTPEAWRVMMSLKSGLLAESTWALDTINILLYDDSTVSSFNLSQLPGFLELIVEYFRRCLIEIFGILEEYEVGTIGQKTLLDPAEGETETEESSPTEDDACETVEEQTGPAATDTVEAPPSAATAEAVPEQTKEETEAEDKKEAQEKEKVEGENIAEEGTEKEGESSPEPEPEPKLQQASKYDKLPVRIVHKEDFLEDISDQLGHVQEFSSGLLHWQIGGGDSTAHIQMHFERREGDIQKPVLENQSGRPGQERKEKDEETRRSIVATIDDVLSSHTGPLLEGDDDGSSTASYPFRLHQVQSQKGITLLEDEPRCLDEAPLASAAAWQDSLVKRCLCISNIVRSLSFLPGNDGEMSRHAGMVLVLGRLLLLHHQHPERKRQTSSSYDKEEPQEERGVACSKDEWWWDCLSVLRENAMVTLANISGQLDLSLYPESICLPILDGLLHWMVCPSAEAHDPFPSLGPHSILSPQRLVLECLCKLSVQDGNVDLMLATPPMVRQDKLFATLVRLVGERKLQVYREMAVAMLSNLAKADSAAARAIAVQKGSVGNLMGFLEDGVAMVQYQQNPHSLLHMGHPPMDPPSVNMMCYAAKALLALAKVEENRPEFVLFESRLLDVAISSMLPSSVATITCEVLFQIGRS</sequence>
<evidence type="ECO:0000256" key="5">
    <source>
        <dbReference type="SAM" id="MobiDB-lite"/>
    </source>
</evidence>
<dbReference type="PANTHER" id="PTHR12656:SF11">
    <property type="entry name" value="AT-RICH INTERACTIVE DOMAIN-CONTAINING PROTEIN 1B"/>
    <property type="match status" value="1"/>
</dbReference>
<feature type="region of interest" description="Disordered" evidence="5">
    <location>
        <begin position="207"/>
        <end position="338"/>
    </location>
</feature>
<evidence type="ECO:0000259" key="6">
    <source>
        <dbReference type="PROSITE" id="PS51011"/>
    </source>
</evidence>
<evidence type="ECO:0000313" key="8">
    <source>
        <dbReference type="RefSeq" id="XP_031436698.1"/>
    </source>
</evidence>
<dbReference type="InterPro" id="IPR016024">
    <property type="entry name" value="ARM-type_fold"/>
</dbReference>
<dbReference type="Proteomes" id="UP000515152">
    <property type="component" value="Chromosome 14"/>
</dbReference>
<dbReference type="InterPro" id="IPR036431">
    <property type="entry name" value="ARID_dom_sf"/>
</dbReference>
<feature type="compositionally biased region" description="Gly residues" evidence="5">
    <location>
        <begin position="227"/>
        <end position="236"/>
    </location>
</feature>
<dbReference type="Gene3D" id="1.25.10.10">
    <property type="entry name" value="Leucine-rich Repeat Variant"/>
    <property type="match status" value="1"/>
</dbReference>
<keyword evidence="7" id="KW-1185">Reference proteome</keyword>
<feature type="region of interest" description="Disordered" evidence="5">
    <location>
        <begin position="1015"/>
        <end position="1116"/>
    </location>
</feature>
<dbReference type="GO" id="GO:0006357">
    <property type="term" value="P:regulation of transcription by RNA polymerase II"/>
    <property type="evidence" value="ECO:0007669"/>
    <property type="project" value="TreeGrafter"/>
</dbReference>
<feature type="compositionally biased region" description="Polar residues" evidence="5">
    <location>
        <begin position="468"/>
        <end position="489"/>
    </location>
</feature>
<evidence type="ECO:0000256" key="3">
    <source>
        <dbReference type="ARBA" id="ARBA00022853"/>
    </source>
</evidence>
<dbReference type="InterPro" id="IPR001606">
    <property type="entry name" value="ARID_dom"/>
</dbReference>
<feature type="compositionally biased region" description="Basic and acidic residues" evidence="5">
    <location>
        <begin position="1185"/>
        <end position="1196"/>
    </location>
</feature>
<keyword evidence="2" id="KW-0597">Phosphoprotein</keyword>
<keyword evidence="4" id="KW-0539">Nucleus</keyword>
<evidence type="ECO:0000256" key="1">
    <source>
        <dbReference type="ARBA" id="ARBA00004123"/>
    </source>
</evidence>